<organism evidence="1 2">
    <name type="scientific">Guyanagaster necrorhizus</name>
    <dbReference type="NCBI Taxonomy" id="856835"/>
    <lineage>
        <taxon>Eukaryota</taxon>
        <taxon>Fungi</taxon>
        <taxon>Dikarya</taxon>
        <taxon>Basidiomycota</taxon>
        <taxon>Agaricomycotina</taxon>
        <taxon>Agaricomycetes</taxon>
        <taxon>Agaricomycetidae</taxon>
        <taxon>Agaricales</taxon>
        <taxon>Marasmiineae</taxon>
        <taxon>Physalacriaceae</taxon>
        <taxon>Guyanagaster</taxon>
    </lineage>
</organism>
<sequence length="331" mass="36933">MHDKGSMKNDILRRMKGSGRLVIPGWIRETTGSESVRGLVLPGWQKLQEPLTTAQGAAKMYEMRPRTVPIRIQGHTEIIVAKMESQRQCFNLFRTEYCRFEPSDCRNVDGGGDDHKLQSASIGSHGWGRTADASLLKNTAPGRRSKENTINNQLLEMRAIPFDLPYKGQRNGFVDAKGSQIWKESIEAHDISCCSVRSNTSHPTRQVANFVHRKQDLGQESIQDGKYRYPQNGVLYSTINGSPIRGKYPTSSAYPSFLSWDRSFISFYPIPEAKDSIGKLMISGVNVININFPGALGVIPSLREQNSVDSVNLPQFTPRSSSLQPGHLLLV</sequence>
<evidence type="ECO:0000313" key="1">
    <source>
        <dbReference type="EMBL" id="KAG7443168.1"/>
    </source>
</evidence>
<dbReference type="GeneID" id="66101724"/>
<reference evidence="1" key="1">
    <citation type="submission" date="2020-11" db="EMBL/GenBank/DDBJ databases">
        <title>Adaptations for nitrogen fixation in a non-lichenized fungal sporocarp promotes dispersal by wood-feeding termites.</title>
        <authorList>
            <consortium name="DOE Joint Genome Institute"/>
            <person name="Koch R.A."/>
            <person name="Yoon G."/>
            <person name="Arayal U."/>
            <person name="Lail K."/>
            <person name="Amirebrahimi M."/>
            <person name="Labutti K."/>
            <person name="Lipzen A."/>
            <person name="Riley R."/>
            <person name="Barry K."/>
            <person name="Henrissat B."/>
            <person name="Grigoriev I.V."/>
            <person name="Herr J.R."/>
            <person name="Aime M.C."/>
        </authorList>
    </citation>
    <scope>NUCLEOTIDE SEQUENCE</scope>
    <source>
        <strain evidence="1">MCA 3950</strain>
    </source>
</reference>
<accession>A0A9P7VMB7</accession>
<keyword evidence="2" id="KW-1185">Reference proteome</keyword>
<dbReference type="Proteomes" id="UP000812287">
    <property type="component" value="Unassembled WGS sequence"/>
</dbReference>
<dbReference type="AlphaFoldDB" id="A0A9P7VMB7"/>
<gene>
    <name evidence="1" type="ORF">BT62DRAFT_1078890</name>
</gene>
<evidence type="ECO:0000313" key="2">
    <source>
        <dbReference type="Proteomes" id="UP000812287"/>
    </source>
</evidence>
<comment type="caution">
    <text evidence="1">The sequence shown here is derived from an EMBL/GenBank/DDBJ whole genome shotgun (WGS) entry which is preliminary data.</text>
</comment>
<name>A0A9P7VMB7_9AGAR</name>
<proteinExistence type="predicted"/>
<protein>
    <submittedName>
        <fullName evidence="1">Uncharacterized protein</fullName>
    </submittedName>
</protein>
<dbReference type="EMBL" id="MU250547">
    <property type="protein sequence ID" value="KAG7443168.1"/>
    <property type="molecule type" value="Genomic_DNA"/>
</dbReference>
<dbReference type="RefSeq" id="XP_043036668.1">
    <property type="nucleotide sequence ID" value="XM_043179430.1"/>
</dbReference>